<keyword evidence="8" id="KW-0472">Membrane</keyword>
<sequence length="170" mass="19451">MTTGELMKIDYLNSKTICSSAWHPLFIVAGYLWLIKKALPAHMASRKPYNLNTAIRIYNLLQVAMNGYICYLYVRLMNDLFLVAEEGTTGVLPACLPPCDYGTQHLAVHFLLWRGNQYISGNIEFIHPHFDVHLLFPVKSRSQFAKVPLVEALYYFVSNYAVSGVALRFW</sequence>
<proteinExistence type="predicted"/>
<keyword evidence="7" id="KW-0443">Lipid metabolism</keyword>
<dbReference type="EnsemblMetazoa" id="RPRC000614-RA">
    <property type="protein sequence ID" value="RPRC000614-PA"/>
    <property type="gene ID" value="RPRC000614"/>
</dbReference>
<dbReference type="AlphaFoldDB" id="T1H9B2"/>
<evidence type="ECO:0000256" key="4">
    <source>
        <dbReference type="ARBA" id="ARBA00022692"/>
    </source>
</evidence>
<keyword evidence="5" id="KW-0276">Fatty acid metabolism</keyword>
<keyword evidence="2" id="KW-0444">Lipid biosynthesis</keyword>
<dbReference type="InParanoid" id="T1H9B2"/>
<keyword evidence="4" id="KW-0812">Transmembrane</keyword>
<dbReference type="GO" id="GO:0009922">
    <property type="term" value="F:fatty acid elongase activity"/>
    <property type="evidence" value="ECO:0007669"/>
    <property type="project" value="InterPro"/>
</dbReference>
<keyword evidence="6" id="KW-1133">Transmembrane helix</keyword>
<dbReference type="HOGENOM" id="CLU_1572592_0_0_1"/>
<evidence type="ECO:0000256" key="2">
    <source>
        <dbReference type="ARBA" id="ARBA00022516"/>
    </source>
</evidence>
<protein>
    <submittedName>
        <fullName evidence="10">Very-long-chain 3-oxoacyl-CoA synthase</fullName>
    </submittedName>
</protein>
<name>T1H9B2_RHOPR</name>
<evidence type="ECO:0000256" key="7">
    <source>
        <dbReference type="ARBA" id="ARBA00023098"/>
    </source>
</evidence>
<dbReference type="VEuPathDB" id="VectorBase:RPRC000614"/>
<dbReference type="GO" id="GO:0016020">
    <property type="term" value="C:membrane"/>
    <property type="evidence" value="ECO:0007669"/>
    <property type="project" value="UniProtKB-SubCell"/>
</dbReference>
<dbReference type="Pfam" id="PF01151">
    <property type="entry name" value="ELO"/>
    <property type="match status" value="1"/>
</dbReference>
<reference evidence="10" key="1">
    <citation type="submission" date="2015-05" db="UniProtKB">
        <authorList>
            <consortium name="EnsemblMetazoa"/>
        </authorList>
    </citation>
    <scope>IDENTIFICATION</scope>
</reference>
<evidence type="ECO:0000256" key="1">
    <source>
        <dbReference type="ARBA" id="ARBA00004141"/>
    </source>
</evidence>
<comment type="subcellular location">
    <subcellularLocation>
        <location evidence="1">Membrane</location>
        <topology evidence="1">Multi-pass membrane protein</topology>
    </subcellularLocation>
</comment>
<dbReference type="EMBL" id="ACPB03008053">
    <property type="status" value="NOT_ANNOTATED_CDS"/>
    <property type="molecule type" value="Genomic_DNA"/>
</dbReference>
<dbReference type="Proteomes" id="UP000015103">
    <property type="component" value="Unassembled WGS sequence"/>
</dbReference>
<evidence type="ECO:0000313" key="10">
    <source>
        <dbReference type="EnsemblMetazoa" id="RPRC000614-PA"/>
    </source>
</evidence>
<organism evidence="10 11">
    <name type="scientific">Rhodnius prolixus</name>
    <name type="common">Triatomid bug</name>
    <dbReference type="NCBI Taxonomy" id="13249"/>
    <lineage>
        <taxon>Eukaryota</taxon>
        <taxon>Metazoa</taxon>
        <taxon>Ecdysozoa</taxon>
        <taxon>Arthropoda</taxon>
        <taxon>Hexapoda</taxon>
        <taxon>Insecta</taxon>
        <taxon>Pterygota</taxon>
        <taxon>Neoptera</taxon>
        <taxon>Paraneoptera</taxon>
        <taxon>Hemiptera</taxon>
        <taxon>Heteroptera</taxon>
        <taxon>Panheteroptera</taxon>
        <taxon>Cimicomorpha</taxon>
        <taxon>Reduviidae</taxon>
        <taxon>Triatominae</taxon>
        <taxon>Rhodnius</taxon>
    </lineage>
</organism>
<evidence type="ECO:0000256" key="8">
    <source>
        <dbReference type="ARBA" id="ARBA00023136"/>
    </source>
</evidence>
<keyword evidence="11" id="KW-1185">Reference proteome</keyword>
<evidence type="ECO:0000256" key="6">
    <source>
        <dbReference type="ARBA" id="ARBA00022989"/>
    </source>
</evidence>
<accession>T1H9B2</accession>
<keyword evidence="9" id="KW-0275">Fatty acid biosynthesis</keyword>
<evidence type="ECO:0000256" key="5">
    <source>
        <dbReference type="ARBA" id="ARBA00022832"/>
    </source>
</evidence>
<evidence type="ECO:0000256" key="9">
    <source>
        <dbReference type="ARBA" id="ARBA00023160"/>
    </source>
</evidence>
<dbReference type="GO" id="GO:0006633">
    <property type="term" value="P:fatty acid biosynthetic process"/>
    <property type="evidence" value="ECO:0007669"/>
    <property type="project" value="UniProtKB-KW"/>
</dbReference>
<keyword evidence="3" id="KW-0808">Transferase</keyword>
<evidence type="ECO:0000256" key="3">
    <source>
        <dbReference type="ARBA" id="ARBA00022679"/>
    </source>
</evidence>
<dbReference type="InterPro" id="IPR002076">
    <property type="entry name" value="ELO_fam"/>
</dbReference>
<evidence type="ECO:0000313" key="11">
    <source>
        <dbReference type="Proteomes" id="UP000015103"/>
    </source>
</evidence>